<dbReference type="InterPro" id="IPR017927">
    <property type="entry name" value="FAD-bd_FR_type"/>
</dbReference>
<keyword evidence="1" id="KW-0408">Iron</keyword>
<dbReference type="InterPro" id="IPR017938">
    <property type="entry name" value="Riboflavin_synthase-like_b-brl"/>
</dbReference>
<keyword evidence="1" id="KW-0479">Metal-binding</keyword>
<dbReference type="InterPro" id="IPR001433">
    <property type="entry name" value="OxRdtase_FAD/NAD-bd"/>
</dbReference>
<keyword evidence="1" id="KW-0411">Iron-sulfur</keyword>
<feature type="binding site" evidence="1">
    <location>
        <position position="238"/>
    </location>
    <ligand>
        <name>[2Fe-2S] cluster</name>
        <dbReference type="ChEBI" id="CHEBI:190135"/>
    </ligand>
</feature>
<dbReference type="GO" id="GO:0050660">
    <property type="term" value="F:flavin adenine dinucleotide binding"/>
    <property type="evidence" value="ECO:0007669"/>
    <property type="project" value="InterPro"/>
</dbReference>
<dbReference type="AlphaFoldDB" id="A0A7V5U1V9"/>
<dbReference type="PANTHER" id="PTHR43513">
    <property type="entry name" value="DIHYDROOROTATE DEHYDROGENASE B (NAD(+)), ELECTRON TRANSFER SUBUNIT"/>
    <property type="match status" value="1"/>
</dbReference>
<name>A0A7V5U1V9_9BACT</name>
<evidence type="ECO:0000313" key="3">
    <source>
        <dbReference type="EMBL" id="HHI96542.1"/>
    </source>
</evidence>
<dbReference type="SUPFAM" id="SSF63380">
    <property type="entry name" value="Riboflavin synthase domain-like"/>
    <property type="match status" value="1"/>
</dbReference>
<dbReference type="InterPro" id="IPR019480">
    <property type="entry name" value="Dihydroorotate_DH_Fe-S-bd"/>
</dbReference>
<dbReference type="EMBL" id="DROK01000048">
    <property type="protein sequence ID" value="HHI96542.1"/>
    <property type="molecule type" value="Genomic_DNA"/>
</dbReference>
<feature type="domain" description="FAD-binding FR-type" evidence="2">
    <location>
        <begin position="1"/>
        <end position="102"/>
    </location>
</feature>
<dbReference type="Gene3D" id="2.40.30.10">
    <property type="entry name" value="Translation factors"/>
    <property type="match status" value="1"/>
</dbReference>
<organism evidence="3">
    <name type="scientific">Thermodesulfatator atlanticus</name>
    <dbReference type="NCBI Taxonomy" id="501497"/>
    <lineage>
        <taxon>Bacteria</taxon>
        <taxon>Pseudomonadati</taxon>
        <taxon>Thermodesulfobacteriota</taxon>
        <taxon>Thermodesulfobacteria</taxon>
        <taxon>Thermodesulfobacteriales</taxon>
        <taxon>Thermodesulfatatoraceae</taxon>
        <taxon>Thermodesulfatator</taxon>
    </lineage>
</organism>
<dbReference type="InterPro" id="IPR012165">
    <property type="entry name" value="Cyt_c3_hydrogenase_gsu"/>
</dbReference>
<dbReference type="InterPro" id="IPR039261">
    <property type="entry name" value="FNR_nucleotide-bd"/>
</dbReference>
<keyword evidence="1" id="KW-0001">2Fe-2S</keyword>
<comment type="caution">
    <text evidence="3">The sequence shown here is derived from an EMBL/GenBank/DDBJ whole genome shotgun (WGS) entry which is preliminary data.</text>
</comment>
<gene>
    <name evidence="3" type="ORF">ENJ96_01670</name>
</gene>
<comment type="cofactor">
    <cofactor evidence="1">
        <name>[2Fe-2S] cluster</name>
        <dbReference type="ChEBI" id="CHEBI:190135"/>
    </cofactor>
    <text evidence="1">Binds 1 [2Fe-2S] cluster per subunit.</text>
</comment>
<dbReference type="GO" id="GO:0006221">
    <property type="term" value="P:pyrimidine nucleotide biosynthetic process"/>
    <property type="evidence" value="ECO:0007669"/>
    <property type="project" value="InterPro"/>
</dbReference>
<dbReference type="PANTHER" id="PTHR43513:SF1">
    <property type="entry name" value="ANAEROBIC SULFITE REDUCTASE SUBUNIT B"/>
    <property type="match status" value="1"/>
</dbReference>
<dbReference type="Gene3D" id="3.40.50.80">
    <property type="entry name" value="Nucleotide-binding domain of ferredoxin-NADP reductase (FNR) module"/>
    <property type="match status" value="1"/>
</dbReference>
<dbReference type="GO" id="GO:0051537">
    <property type="term" value="F:2 iron, 2 sulfur cluster binding"/>
    <property type="evidence" value="ECO:0007669"/>
    <property type="project" value="UniProtKB-KW"/>
</dbReference>
<dbReference type="PIRSF" id="PIRSF006816">
    <property type="entry name" value="Cyc3_hyd_g"/>
    <property type="match status" value="1"/>
</dbReference>
<feature type="binding site" evidence="1">
    <location>
        <position position="254"/>
    </location>
    <ligand>
        <name>[2Fe-2S] cluster</name>
        <dbReference type="ChEBI" id="CHEBI:190135"/>
    </ligand>
</feature>
<accession>A0A7V5U1V9</accession>
<reference evidence="3" key="1">
    <citation type="journal article" date="2020" name="mSystems">
        <title>Genome- and Community-Level Interaction Insights into Carbon Utilization and Element Cycling Functions of Hydrothermarchaeota in Hydrothermal Sediment.</title>
        <authorList>
            <person name="Zhou Z."/>
            <person name="Liu Y."/>
            <person name="Xu W."/>
            <person name="Pan J."/>
            <person name="Luo Z.H."/>
            <person name="Li M."/>
        </authorList>
    </citation>
    <scope>NUCLEOTIDE SEQUENCE [LARGE SCALE GENOMIC DNA]</scope>
    <source>
        <strain evidence="3">HyVt-533</strain>
    </source>
</reference>
<dbReference type="CDD" id="cd06221">
    <property type="entry name" value="sulfite_reductase_like"/>
    <property type="match status" value="1"/>
</dbReference>
<protein>
    <submittedName>
        <fullName evidence="3">Heterodisulfide reductase subunit F</fullName>
    </submittedName>
</protein>
<evidence type="ECO:0000259" key="2">
    <source>
        <dbReference type="PROSITE" id="PS51384"/>
    </source>
</evidence>
<dbReference type="GO" id="GO:0016491">
    <property type="term" value="F:oxidoreductase activity"/>
    <property type="evidence" value="ECO:0007669"/>
    <property type="project" value="InterPro"/>
</dbReference>
<feature type="binding site" evidence="1">
    <location>
        <position position="246"/>
    </location>
    <ligand>
        <name>[2Fe-2S] cluster</name>
        <dbReference type="ChEBI" id="CHEBI:190135"/>
    </ligand>
</feature>
<dbReference type="PRINTS" id="PR00406">
    <property type="entry name" value="CYTB5RDTASE"/>
</dbReference>
<dbReference type="Pfam" id="PF00175">
    <property type="entry name" value="NAD_binding_1"/>
    <property type="match status" value="1"/>
</dbReference>
<evidence type="ECO:0000256" key="1">
    <source>
        <dbReference type="PIRSR" id="PIRSR006816-2"/>
    </source>
</evidence>
<dbReference type="Pfam" id="PF10418">
    <property type="entry name" value="DHODB_Fe-S_bind"/>
    <property type="match status" value="1"/>
</dbReference>
<feature type="binding site" evidence="1">
    <location>
        <position position="243"/>
    </location>
    <ligand>
        <name>[2Fe-2S] cluster</name>
        <dbReference type="ChEBI" id="CHEBI:190135"/>
    </ligand>
</feature>
<dbReference type="GO" id="GO:0046872">
    <property type="term" value="F:metal ion binding"/>
    <property type="evidence" value="ECO:0007669"/>
    <property type="project" value="UniProtKB-KW"/>
</dbReference>
<dbReference type="InterPro" id="IPR050353">
    <property type="entry name" value="PyrK_electron_transfer"/>
</dbReference>
<sequence length="272" mass="29965">MIPLPAKIEKVVVETDDGLLKSFYLRLLDEEAQREFKHTPGQFAMLSVAGKGECPIGIASAPSEELIMFTVFRTGLVTDALHRLPEGAIIGLRGPLGNGYPLEKFRGKNVVLIAGGFAVTTLRATLVYLLEHREDYGEITMIYGARNPGLLLYKEELAAWRKREDMKLYLTIDREAPGWDGLVGFVPQITEQVAPSGENAVALVCGPPIMIKFTLPVLEKCGFGPEQVYLSLENRMRCGIGLCHHCNVGPFLVCRDGPVITLAALKRLPPEY</sequence>
<dbReference type="PROSITE" id="PS51384">
    <property type="entry name" value="FAD_FR"/>
    <property type="match status" value="1"/>
</dbReference>
<proteinExistence type="predicted"/>
<dbReference type="Proteomes" id="UP000886101">
    <property type="component" value="Unassembled WGS sequence"/>
</dbReference>
<dbReference type="SUPFAM" id="SSF52343">
    <property type="entry name" value="Ferredoxin reductase-like, C-terminal NADP-linked domain"/>
    <property type="match status" value="1"/>
</dbReference>